<comment type="similarity">
    <text evidence="5">Belongs to the UPF0060 family.</text>
</comment>
<dbReference type="EMBL" id="VTHL01000018">
    <property type="protein sequence ID" value="TYZ07258.1"/>
    <property type="molecule type" value="Genomic_DNA"/>
</dbReference>
<dbReference type="PANTHER" id="PTHR36116">
    <property type="entry name" value="UPF0060 MEMBRANE PROTEIN YNFA"/>
    <property type="match status" value="1"/>
</dbReference>
<accession>A0A5D6UWI9</accession>
<feature type="transmembrane region" description="Helical" evidence="5">
    <location>
        <begin position="7"/>
        <end position="29"/>
    </location>
</feature>
<keyword evidence="1 5" id="KW-1003">Cell membrane</keyword>
<dbReference type="InterPro" id="IPR037185">
    <property type="entry name" value="EmrE-like"/>
</dbReference>
<dbReference type="SUPFAM" id="SSF103481">
    <property type="entry name" value="Multidrug resistance efflux transporter EmrE"/>
    <property type="match status" value="1"/>
</dbReference>
<keyword evidence="7" id="KW-1185">Reference proteome</keyword>
<organism evidence="6 7">
    <name type="scientific">Hymenobacter lutimineralis</name>
    <dbReference type="NCBI Taxonomy" id="2606448"/>
    <lineage>
        <taxon>Bacteria</taxon>
        <taxon>Pseudomonadati</taxon>
        <taxon>Bacteroidota</taxon>
        <taxon>Cytophagia</taxon>
        <taxon>Cytophagales</taxon>
        <taxon>Hymenobacteraceae</taxon>
        <taxon>Hymenobacter</taxon>
    </lineage>
</organism>
<comment type="caution">
    <text evidence="6">The sequence shown here is derived from an EMBL/GenBank/DDBJ whole genome shotgun (WGS) entry which is preliminary data.</text>
</comment>
<dbReference type="AlphaFoldDB" id="A0A5D6UWI9"/>
<evidence type="ECO:0000313" key="6">
    <source>
        <dbReference type="EMBL" id="TYZ07258.1"/>
    </source>
</evidence>
<feature type="transmembrane region" description="Helical" evidence="5">
    <location>
        <begin position="92"/>
        <end position="108"/>
    </location>
</feature>
<evidence type="ECO:0000256" key="5">
    <source>
        <dbReference type="HAMAP-Rule" id="MF_00010"/>
    </source>
</evidence>
<keyword evidence="2 5" id="KW-0812">Transmembrane</keyword>
<protein>
    <submittedName>
        <fullName evidence="6">YnfA family protein</fullName>
    </submittedName>
</protein>
<sequence length="110" mass="12251">MVAIFKALGLFALAGLFEIGGGYLVWQWLRSGKPLWWGIVGSILLVLYGIVATWQVTSFGKTYAVYGAIFIVMSIAWAWYFDGFKPDRLDLIGGLVVMAGVSIILFWPRK</sequence>
<evidence type="ECO:0000256" key="2">
    <source>
        <dbReference type="ARBA" id="ARBA00022692"/>
    </source>
</evidence>
<name>A0A5D6UWI9_9BACT</name>
<proteinExistence type="inferred from homology"/>
<comment type="subcellular location">
    <subcellularLocation>
        <location evidence="5">Cell membrane</location>
        <topology evidence="5">Multi-pass membrane protein</topology>
    </subcellularLocation>
</comment>
<feature type="transmembrane region" description="Helical" evidence="5">
    <location>
        <begin position="35"/>
        <end position="56"/>
    </location>
</feature>
<dbReference type="PANTHER" id="PTHR36116:SF1">
    <property type="entry name" value="UPF0060 MEMBRANE PROTEIN YNFA"/>
    <property type="match status" value="1"/>
</dbReference>
<reference evidence="6 7" key="1">
    <citation type="submission" date="2019-08" db="EMBL/GenBank/DDBJ databases">
        <authorList>
            <person name="Seo M.-J."/>
        </authorList>
    </citation>
    <scope>NUCLEOTIDE SEQUENCE [LARGE SCALE GENOMIC DNA]</scope>
    <source>
        <strain evidence="6 7">KIGAM108</strain>
    </source>
</reference>
<dbReference type="Proteomes" id="UP000322791">
    <property type="component" value="Unassembled WGS sequence"/>
</dbReference>
<dbReference type="HAMAP" id="MF_00010">
    <property type="entry name" value="UPF0060"/>
    <property type="match status" value="1"/>
</dbReference>
<evidence type="ECO:0000256" key="3">
    <source>
        <dbReference type="ARBA" id="ARBA00022989"/>
    </source>
</evidence>
<dbReference type="GO" id="GO:0005886">
    <property type="term" value="C:plasma membrane"/>
    <property type="evidence" value="ECO:0007669"/>
    <property type="project" value="UniProtKB-SubCell"/>
</dbReference>
<keyword evidence="3 5" id="KW-1133">Transmembrane helix</keyword>
<evidence type="ECO:0000256" key="4">
    <source>
        <dbReference type="ARBA" id="ARBA00023136"/>
    </source>
</evidence>
<dbReference type="Pfam" id="PF02694">
    <property type="entry name" value="UPF0060"/>
    <property type="match status" value="1"/>
</dbReference>
<dbReference type="NCBIfam" id="NF002586">
    <property type="entry name" value="PRK02237.1"/>
    <property type="match status" value="1"/>
</dbReference>
<keyword evidence="4 5" id="KW-0472">Membrane</keyword>
<feature type="transmembrane region" description="Helical" evidence="5">
    <location>
        <begin position="63"/>
        <end position="80"/>
    </location>
</feature>
<evidence type="ECO:0000313" key="7">
    <source>
        <dbReference type="Proteomes" id="UP000322791"/>
    </source>
</evidence>
<gene>
    <name evidence="6" type="ORF">FY528_15695</name>
</gene>
<evidence type="ECO:0000256" key="1">
    <source>
        <dbReference type="ARBA" id="ARBA00022475"/>
    </source>
</evidence>
<dbReference type="RefSeq" id="WP_149071978.1">
    <property type="nucleotide sequence ID" value="NZ_VTHL01000018.1"/>
</dbReference>
<dbReference type="InterPro" id="IPR003844">
    <property type="entry name" value="UPF0060"/>
</dbReference>